<dbReference type="SMART" id="SM00448">
    <property type="entry name" value="REC"/>
    <property type="match status" value="1"/>
</dbReference>
<keyword evidence="2 8" id="KW-0597">Phosphoprotein</keyword>
<sequence>MNKSVLIVEDEARILEITSDYFKANDFHVFEAIDGQEALDVFNSNKIDLVVLDIMMPKLDGWSVCRRIRKNSDVPIIIITARSDEDDKLMGFELGADEYVTKPFSPKVLVARAKNLLKRASGSINSSINILKAGDIKIDKSSYMVTIGDEQLDLAPKEFSLLVYLIENKGLVLSRETILNNVWGYDFFGDLRVVDTHIKKLRKKLGDKSSYIHTLIRVGYKFEVL</sequence>
<evidence type="ECO:0000256" key="6">
    <source>
        <dbReference type="ARBA" id="ARBA00023163"/>
    </source>
</evidence>
<dbReference type="GO" id="GO:0005829">
    <property type="term" value="C:cytosol"/>
    <property type="evidence" value="ECO:0007669"/>
    <property type="project" value="TreeGrafter"/>
</dbReference>
<dbReference type="GO" id="GO:0000156">
    <property type="term" value="F:phosphorelay response regulator activity"/>
    <property type="evidence" value="ECO:0007669"/>
    <property type="project" value="TreeGrafter"/>
</dbReference>
<dbReference type="InterPro" id="IPR036388">
    <property type="entry name" value="WH-like_DNA-bd_sf"/>
</dbReference>
<evidence type="ECO:0000256" key="7">
    <source>
        <dbReference type="ARBA" id="ARBA00024867"/>
    </source>
</evidence>
<keyword evidence="5 9" id="KW-0238">DNA-binding</keyword>
<comment type="caution">
    <text evidence="12">The sequence shown here is derived from an EMBL/GenBank/DDBJ whole genome shotgun (WGS) entry which is preliminary data.</text>
</comment>
<dbReference type="EMBL" id="NIBG01000029">
    <property type="protein sequence ID" value="PAB57019.1"/>
    <property type="molecule type" value="Genomic_DNA"/>
</dbReference>
<name>A0A267MBT7_9FIRM</name>
<dbReference type="Gene3D" id="1.10.10.10">
    <property type="entry name" value="Winged helix-like DNA-binding domain superfamily/Winged helix DNA-binding domain"/>
    <property type="match status" value="1"/>
</dbReference>
<comment type="function">
    <text evidence="7">May play the central regulatory role in sporulation. It may be an element of the effector pathway responsible for the activation of sporulation genes in response to nutritional stress. Spo0A may act in concert with spo0H (a sigma factor) to control the expression of some genes that are critical to the sporulation process.</text>
</comment>
<dbReference type="InterPro" id="IPR039420">
    <property type="entry name" value="WalR-like"/>
</dbReference>
<evidence type="ECO:0000256" key="3">
    <source>
        <dbReference type="ARBA" id="ARBA00023012"/>
    </source>
</evidence>
<feature type="domain" description="OmpR/PhoB-type" evidence="11">
    <location>
        <begin position="128"/>
        <end position="224"/>
    </location>
</feature>
<protein>
    <recommendedName>
        <fullName evidence="1">Stage 0 sporulation protein A homolog</fullName>
    </recommendedName>
</protein>
<dbReference type="PROSITE" id="PS50110">
    <property type="entry name" value="RESPONSE_REGULATORY"/>
    <property type="match status" value="1"/>
</dbReference>
<dbReference type="GO" id="GO:0006355">
    <property type="term" value="P:regulation of DNA-templated transcription"/>
    <property type="evidence" value="ECO:0007669"/>
    <property type="project" value="InterPro"/>
</dbReference>
<evidence type="ECO:0000256" key="4">
    <source>
        <dbReference type="ARBA" id="ARBA00023015"/>
    </source>
</evidence>
<evidence type="ECO:0000256" key="2">
    <source>
        <dbReference type="ARBA" id="ARBA00022553"/>
    </source>
</evidence>
<feature type="DNA-binding region" description="OmpR/PhoB-type" evidence="9">
    <location>
        <begin position="128"/>
        <end position="224"/>
    </location>
</feature>
<dbReference type="RefSeq" id="WP_095135631.1">
    <property type="nucleotide sequence ID" value="NZ_NIBG01000029.1"/>
</dbReference>
<dbReference type="PANTHER" id="PTHR48111:SF73">
    <property type="entry name" value="ALKALINE PHOSPHATASE SYNTHESIS TRANSCRIPTIONAL REGULATORY PROTEIN PHOP"/>
    <property type="match status" value="1"/>
</dbReference>
<proteinExistence type="predicted"/>
<dbReference type="GO" id="GO:0000976">
    <property type="term" value="F:transcription cis-regulatory region binding"/>
    <property type="evidence" value="ECO:0007669"/>
    <property type="project" value="TreeGrafter"/>
</dbReference>
<dbReference type="Gene3D" id="3.40.50.2300">
    <property type="match status" value="1"/>
</dbReference>
<evidence type="ECO:0000256" key="1">
    <source>
        <dbReference type="ARBA" id="ARBA00018672"/>
    </source>
</evidence>
<dbReference type="OrthoDB" id="9790442at2"/>
<dbReference type="PROSITE" id="PS51755">
    <property type="entry name" value="OMPR_PHOB"/>
    <property type="match status" value="1"/>
</dbReference>
<evidence type="ECO:0000256" key="9">
    <source>
        <dbReference type="PROSITE-ProRule" id="PRU01091"/>
    </source>
</evidence>
<evidence type="ECO:0000256" key="5">
    <source>
        <dbReference type="ARBA" id="ARBA00023125"/>
    </source>
</evidence>
<evidence type="ECO:0000259" key="11">
    <source>
        <dbReference type="PROSITE" id="PS51755"/>
    </source>
</evidence>
<dbReference type="Gene3D" id="6.10.250.690">
    <property type="match status" value="1"/>
</dbReference>
<dbReference type="Proteomes" id="UP000216024">
    <property type="component" value="Unassembled WGS sequence"/>
</dbReference>
<dbReference type="CDD" id="cd00383">
    <property type="entry name" value="trans_reg_C"/>
    <property type="match status" value="1"/>
</dbReference>
<dbReference type="SUPFAM" id="SSF46894">
    <property type="entry name" value="C-terminal effector domain of the bipartite response regulators"/>
    <property type="match status" value="1"/>
</dbReference>
<dbReference type="PANTHER" id="PTHR48111">
    <property type="entry name" value="REGULATOR OF RPOS"/>
    <property type="match status" value="1"/>
</dbReference>
<dbReference type="InterPro" id="IPR011006">
    <property type="entry name" value="CheY-like_superfamily"/>
</dbReference>
<evidence type="ECO:0000313" key="12">
    <source>
        <dbReference type="EMBL" id="PAB57019.1"/>
    </source>
</evidence>
<evidence type="ECO:0000313" key="13">
    <source>
        <dbReference type="Proteomes" id="UP000216024"/>
    </source>
</evidence>
<gene>
    <name evidence="12" type="ORF">CCE28_19750</name>
</gene>
<dbReference type="InterPro" id="IPR001789">
    <property type="entry name" value="Sig_transdc_resp-reg_receiver"/>
</dbReference>
<evidence type="ECO:0000259" key="10">
    <source>
        <dbReference type="PROSITE" id="PS50110"/>
    </source>
</evidence>
<keyword evidence="4" id="KW-0805">Transcription regulation</keyword>
<dbReference type="GO" id="GO:0032993">
    <property type="term" value="C:protein-DNA complex"/>
    <property type="evidence" value="ECO:0007669"/>
    <property type="project" value="TreeGrafter"/>
</dbReference>
<keyword evidence="6" id="KW-0804">Transcription</keyword>
<dbReference type="CDD" id="cd17574">
    <property type="entry name" value="REC_OmpR"/>
    <property type="match status" value="1"/>
</dbReference>
<keyword evidence="3" id="KW-0902">Two-component regulatory system</keyword>
<dbReference type="FunFam" id="3.40.50.2300:FF:000001">
    <property type="entry name" value="DNA-binding response regulator PhoB"/>
    <property type="match status" value="1"/>
</dbReference>
<dbReference type="InterPro" id="IPR016032">
    <property type="entry name" value="Sig_transdc_resp-reg_C-effctor"/>
</dbReference>
<dbReference type="SUPFAM" id="SSF52172">
    <property type="entry name" value="CheY-like"/>
    <property type="match status" value="1"/>
</dbReference>
<accession>A0A267MBT7</accession>
<feature type="modified residue" description="4-aspartylphosphate" evidence="8">
    <location>
        <position position="53"/>
    </location>
</feature>
<organism evidence="12 13">
    <name type="scientific">Anaeromicrobium sediminis</name>
    <dbReference type="NCBI Taxonomy" id="1478221"/>
    <lineage>
        <taxon>Bacteria</taxon>
        <taxon>Bacillati</taxon>
        <taxon>Bacillota</taxon>
        <taxon>Clostridia</taxon>
        <taxon>Peptostreptococcales</taxon>
        <taxon>Thermotaleaceae</taxon>
        <taxon>Anaeromicrobium</taxon>
    </lineage>
</organism>
<dbReference type="AlphaFoldDB" id="A0A267MBT7"/>
<dbReference type="Pfam" id="PF00072">
    <property type="entry name" value="Response_reg"/>
    <property type="match status" value="1"/>
</dbReference>
<dbReference type="FunFam" id="1.10.10.10:FF:000018">
    <property type="entry name" value="DNA-binding response regulator ResD"/>
    <property type="match status" value="1"/>
</dbReference>
<evidence type="ECO:0000256" key="8">
    <source>
        <dbReference type="PROSITE-ProRule" id="PRU00169"/>
    </source>
</evidence>
<feature type="domain" description="Response regulatory" evidence="10">
    <location>
        <begin position="4"/>
        <end position="117"/>
    </location>
</feature>
<keyword evidence="13" id="KW-1185">Reference proteome</keyword>
<dbReference type="Pfam" id="PF00486">
    <property type="entry name" value="Trans_reg_C"/>
    <property type="match status" value="1"/>
</dbReference>
<dbReference type="SMART" id="SM00862">
    <property type="entry name" value="Trans_reg_C"/>
    <property type="match status" value="1"/>
</dbReference>
<dbReference type="InterPro" id="IPR001867">
    <property type="entry name" value="OmpR/PhoB-type_DNA-bd"/>
</dbReference>
<reference evidence="12 13" key="1">
    <citation type="submission" date="2017-06" db="EMBL/GenBank/DDBJ databases">
        <title>Draft genome sequence of anaerobic fermentative bacterium Anaeromicrobium sediminis DY2726D isolated from West Pacific Ocean sediments.</title>
        <authorList>
            <person name="Zeng X."/>
        </authorList>
    </citation>
    <scope>NUCLEOTIDE SEQUENCE [LARGE SCALE GENOMIC DNA]</scope>
    <source>
        <strain evidence="12 13">DY2726D</strain>
    </source>
</reference>